<evidence type="ECO:0000256" key="2">
    <source>
        <dbReference type="PROSITE-ProRule" id="PRU00708"/>
    </source>
</evidence>
<feature type="repeat" description="PPR" evidence="2">
    <location>
        <begin position="408"/>
        <end position="442"/>
    </location>
</feature>
<reference evidence="5" key="2">
    <citation type="submission" date="2025-08" db="UniProtKB">
        <authorList>
            <consortium name="RefSeq"/>
        </authorList>
    </citation>
    <scope>IDENTIFICATION</scope>
    <source>
        <tissue evidence="5">Young leaves</tissue>
    </source>
</reference>
<feature type="repeat" description="PPR" evidence="2">
    <location>
        <begin position="74"/>
        <end position="104"/>
    </location>
</feature>
<feature type="repeat" description="PPR" evidence="2">
    <location>
        <begin position="276"/>
        <end position="306"/>
    </location>
</feature>
<dbReference type="GO" id="GO:0009451">
    <property type="term" value="P:RNA modification"/>
    <property type="evidence" value="ECO:0007669"/>
    <property type="project" value="InterPro"/>
</dbReference>
<protein>
    <submittedName>
        <fullName evidence="5">Pentatricopeptide repeat-containing protein At2g01510</fullName>
    </submittedName>
</protein>
<dbReference type="AlphaFoldDB" id="A0A8B9A9C8"/>
<dbReference type="Pfam" id="PF14432">
    <property type="entry name" value="DYW_deaminase"/>
    <property type="match status" value="1"/>
</dbReference>
<dbReference type="FunFam" id="1.25.40.10:FF:001404">
    <property type="entry name" value="Putative pentatricopeptide repeat-containing protein"/>
    <property type="match status" value="1"/>
</dbReference>
<dbReference type="NCBIfam" id="TIGR00756">
    <property type="entry name" value="PPR"/>
    <property type="match status" value="5"/>
</dbReference>
<dbReference type="KEGG" id="pda:120111020"/>
<dbReference type="GO" id="GO:0003723">
    <property type="term" value="F:RNA binding"/>
    <property type="evidence" value="ECO:0007669"/>
    <property type="project" value="InterPro"/>
</dbReference>
<gene>
    <name evidence="5" type="primary">LOC120111020</name>
</gene>
<dbReference type="FunFam" id="1.25.40.10:FF:000958">
    <property type="entry name" value="Pentatricopeptide repeat-containing protein At4g39530"/>
    <property type="match status" value="1"/>
</dbReference>
<dbReference type="Gene3D" id="1.25.40.10">
    <property type="entry name" value="Tetratricopeptide repeat domain"/>
    <property type="match status" value="6"/>
</dbReference>
<dbReference type="InterPro" id="IPR011990">
    <property type="entry name" value="TPR-like_helical_dom_sf"/>
</dbReference>
<evidence type="ECO:0000313" key="5">
    <source>
        <dbReference type="RefSeq" id="XP_038983225.1"/>
    </source>
</evidence>
<evidence type="ECO:0000313" key="4">
    <source>
        <dbReference type="Proteomes" id="UP000228380"/>
    </source>
</evidence>
<feature type="repeat" description="PPR" evidence="2">
    <location>
        <begin position="175"/>
        <end position="205"/>
    </location>
</feature>
<feature type="repeat" description="PPR" evidence="2">
    <location>
        <begin position="307"/>
        <end position="341"/>
    </location>
</feature>
<dbReference type="InterPro" id="IPR046960">
    <property type="entry name" value="PPR_At4g14850-like_plant"/>
</dbReference>
<dbReference type="RefSeq" id="XP_038983225.1">
    <property type="nucleotide sequence ID" value="XM_039127297.1"/>
</dbReference>
<dbReference type="InterPro" id="IPR032867">
    <property type="entry name" value="DYW_dom"/>
</dbReference>
<dbReference type="FunFam" id="1.25.40.10:FF:000031">
    <property type="entry name" value="Pentatricopeptide repeat-containing protein mitochondrial"/>
    <property type="match status" value="1"/>
</dbReference>
<feature type="domain" description="DYW" evidence="3">
    <location>
        <begin position="724"/>
        <end position="816"/>
    </location>
</feature>
<accession>A0A8B9A9C8</accession>
<dbReference type="Proteomes" id="UP000228380">
    <property type="component" value="Chromosome 6"/>
</dbReference>
<feature type="repeat" description="PPR" evidence="2">
    <location>
        <begin position="509"/>
        <end position="543"/>
    </location>
</feature>
<name>A0A8B9A9C8_PHODC</name>
<dbReference type="Pfam" id="PF13041">
    <property type="entry name" value="PPR_2"/>
    <property type="match status" value="4"/>
</dbReference>
<dbReference type="PANTHER" id="PTHR47926:SF475">
    <property type="entry name" value="DYW DOMAIN-CONTAINING PROTEIN"/>
    <property type="match status" value="1"/>
</dbReference>
<feature type="repeat" description="PPR" evidence="2">
    <location>
        <begin position="646"/>
        <end position="680"/>
    </location>
</feature>
<feature type="repeat" description="PPR" evidence="2">
    <location>
        <begin position="105"/>
        <end position="139"/>
    </location>
</feature>
<evidence type="ECO:0000259" key="3">
    <source>
        <dbReference type="Pfam" id="PF14432"/>
    </source>
</evidence>
<sequence>MKALKTRGLPAITSLPFKAFKYHKLPLQNRVDAQMIKTGFDLQTYHTNHLLESLLSNGELSKARQLFDEMPIRNIFTSNRMISGYAKSGDLGEARRLFDRTEDRTCVTWTIMVDAYAQSGRPQEAFSLFSAMCSSGIKPDHVTTATLLNACDRPELSGWVVQAHAYAVKLGFGATLMVCNTLVDSYCKCGLLEMGRRHFDEMPGRDSVTYNAMVMGYSKEGFYFEVLELLTEMRALGLKPSQFTFSGVLTAATGLGDIGLGRQIHGLVIRTNFGWNVFVNNSLLDFYSKCDCLEEARVLFDEMLERDNVSYNVMISGYAWNGQTKELLNLFWEMQLIGFDQSQFPFASLLSAAGVLPDLKMGRQVHAKVIVTDAASNDLVGNALIDMYSKCGNLETAEMIFMNKTDRNTISWTAMISGYIQNGLYEEALELFREMRRGGLSPDRATFSSILRASAGLALLGLGRQLHSYIIRSGYMLNVFSGCALLDVYAKCGCLDETLHVFEEMPYRNIISWNAMISAYAQNGQGMKAIKLFEDMLRWGVEPDSVTFLSVLSACSHSGLIDEGLRFFNSMTEYYKLKPKKEHYACVIDLLGRVGCLDEVERLVDQIPFEADQIIWNSILNSCRIHSNQELARRAADKLFSMELRDAAPYVIMSNVYARAGQWEDAAKVKKMMRDRGMRKEPAYSWVEIKQKVYTFSSNDSTNPQISEIRAVLHKLSEEMEKQGYKPDTGCALHLVDEELKLESLKYHSERLALAFALINTPQGTPIRVMKNLRACTDCHAAIKVISKIVGREIIVRDSSRFHHFKDGFCSCGDYW</sequence>
<feature type="repeat" description="PPR" evidence="2">
    <location>
        <begin position="206"/>
        <end position="240"/>
    </location>
</feature>
<dbReference type="InterPro" id="IPR002885">
    <property type="entry name" value="PPR_rpt"/>
</dbReference>
<keyword evidence="1" id="KW-0677">Repeat</keyword>
<dbReference type="PROSITE" id="PS51375">
    <property type="entry name" value="PPR"/>
    <property type="match status" value="10"/>
</dbReference>
<dbReference type="PANTHER" id="PTHR47926">
    <property type="entry name" value="PENTATRICOPEPTIDE REPEAT-CONTAINING PROTEIN"/>
    <property type="match status" value="1"/>
</dbReference>
<dbReference type="FunFam" id="1.25.40.10:FF:000227">
    <property type="entry name" value="Pentatricopeptide repeat-containing protein At3g13880"/>
    <property type="match status" value="1"/>
</dbReference>
<feature type="repeat" description="PPR" evidence="2">
    <location>
        <begin position="544"/>
        <end position="574"/>
    </location>
</feature>
<evidence type="ECO:0000256" key="1">
    <source>
        <dbReference type="ARBA" id="ARBA00022737"/>
    </source>
</evidence>
<proteinExistence type="predicted"/>
<reference evidence="4" key="1">
    <citation type="journal article" date="2019" name="Nat. Commun.">
        <title>Genome-wide association mapping of date palm fruit traits.</title>
        <authorList>
            <person name="Hazzouri K.M."/>
            <person name="Gros-Balthazard M."/>
            <person name="Flowers J.M."/>
            <person name="Copetti D."/>
            <person name="Lemansour A."/>
            <person name="Lebrun M."/>
            <person name="Masmoudi K."/>
            <person name="Ferrand S."/>
            <person name="Dhar M.I."/>
            <person name="Fresquez Z.A."/>
            <person name="Rosas U."/>
            <person name="Zhang J."/>
            <person name="Talag J."/>
            <person name="Lee S."/>
            <person name="Kudrna D."/>
            <person name="Powell R.F."/>
            <person name="Leitch I.J."/>
            <person name="Krueger R.R."/>
            <person name="Wing R.A."/>
            <person name="Amiri K.M.A."/>
            <person name="Purugganan M.D."/>
        </authorList>
    </citation>
    <scope>NUCLEOTIDE SEQUENCE [LARGE SCALE GENOMIC DNA]</scope>
    <source>
        <strain evidence="4">cv. Khalas</strain>
    </source>
</reference>
<dbReference type="GeneID" id="120111020"/>
<dbReference type="OrthoDB" id="1882346at2759"/>
<dbReference type="InterPro" id="IPR046848">
    <property type="entry name" value="E_motif"/>
</dbReference>
<organism evidence="4 5">
    <name type="scientific">Phoenix dactylifera</name>
    <name type="common">Date palm</name>
    <dbReference type="NCBI Taxonomy" id="42345"/>
    <lineage>
        <taxon>Eukaryota</taxon>
        <taxon>Viridiplantae</taxon>
        <taxon>Streptophyta</taxon>
        <taxon>Embryophyta</taxon>
        <taxon>Tracheophyta</taxon>
        <taxon>Spermatophyta</taxon>
        <taxon>Magnoliopsida</taxon>
        <taxon>Liliopsida</taxon>
        <taxon>Arecaceae</taxon>
        <taxon>Coryphoideae</taxon>
        <taxon>Phoeniceae</taxon>
        <taxon>Phoenix</taxon>
    </lineage>
</organism>
<keyword evidence="4" id="KW-1185">Reference proteome</keyword>
<dbReference type="Pfam" id="PF20431">
    <property type="entry name" value="E_motif"/>
    <property type="match status" value="1"/>
</dbReference>
<dbReference type="GO" id="GO:0008270">
    <property type="term" value="F:zinc ion binding"/>
    <property type="evidence" value="ECO:0007669"/>
    <property type="project" value="InterPro"/>
</dbReference>
<dbReference type="Pfam" id="PF01535">
    <property type="entry name" value="PPR"/>
    <property type="match status" value="6"/>
</dbReference>